<dbReference type="GO" id="GO:0016887">
    <property type="term" value="F:ATP hydrolysis activity"/>
    <property type="evidence" value="ECO:0007669"/>
    <property type="project" value="TreeGrafter"/>
</dbReference>
<dbReference type="Pfam" id="PF13614">
    <property type="entry name" value="AAA_31"/>
    <property type="match status" value="1"/>
</dbReference>
<dbReference type="InterPro" id="IPR027417">
    <property type="entry name" value="P-loop_NTPase"/>
</dbReference>
<dbReference type="InterPro" id="IPR025669">
    <property type="entry name" value="AAA_dom"/>
</dbReference>
<accession>A0A1G5NC18</accession>
<evidence type="ECO:0000256" key="1">
    <source>
        <dbReference type="ARBA" id="ARBA00022741"/>
    </source>
</evidence>
<dbReference type="PANTHER" id="PTHR43384">
    <property type="entry name" value="SEPTUM SITE-DETERMINING PROTEIN MIND HOMOLOG, CHLOROPLASTIC-RELATED"/>
    <property type="match status" value="1"/>
</dbReference>
<dbReference type="EMBL" id="FMVW01000003">
    <property type="protein sequence ID" value="SCZ34478.1"/>
    <property type="molecule type" value="Genomic_DNA"/>
</dbReference>
<organism evidence="5 6">
    <name type="scientific">Afifella marina DSM 2698</name>
    <dbReference type="NCBI Taxonomy" id="1120955"/>
    <lineage>
        <taxon>Bacteria</taxon>
        <taxon>Pseudomonadati</taxon>
        <taxon>Pseudomonadota</taxon>
        <taxon>Alphaproteobacteria</taxon>
        <taxon>Hyphomicrobiales</taxon>
        <taxon>Afifellaceae</taxon>
        <taxon>Afifella</taxon>
    </lineage>
</organism>
<dbReference type="SUPFAM" id="SSF52540">
    <property type="entry name" value="P-loop containing nucleoside triphosphate hydrolases"/>
    <property type="match status" value="1"/>
</dbReference>
<dbReference type="STRING" id="1120955.SAMN03080610_01698"/>
<dbReference type="RefSeq" id="WP_244514513.1">
    <property type="nucleotide sequence ID" value="NZ_FMVW01000003.1"/>
</dbReference>
<keyword evidence="1" id="KW-0547">Nucleotide-binding</keyword>
<proteinExistence type="predicted"/>
<dbReference type="GO" id="GO:0051782">
    <property type="term" value="P:negative regulation of cell division"/>
    <property type="evidence" value="ECO:0007669"/>
    <property type="project" value="TreeGrafter"/>
</dbReference>
<feature type="compositionally biased region" description="Acidic residues" evidence="3">
    <location>
        <begin position="1"/>
        <end position="10"/>
    </location>
</feature>
<dbReference type="GO" id="GO:0005829">
    <property type="term" value="C:cytosol"/>
    <property type="evidence" value="ECO:0007669"/>
    <property type="project" value="TreeGrafter"/>
</dbReference>
<dbReference type="GO" id="GO:0005524">
    <property type="term" value="F:ATP binding"/>
    <property type="evidence" value="ECO:0007669"/>
    <property type="project" value="UniProtKB-KW"/>
</dbReference>
<feature type="region of interest" description="Disordered" evidence="3">
    <location>
        <begin position="1"/>
        <end position="25"/>
    </location>
</feature>
<evidence type="ECO:0000259" key="4">
    <source>
        <dbReference type="Pfam" id="PF13614"/>
    </source>
</evidence>
<dbReference type="SUPFAM" id="SSF52172">
    <property type="entry name" value="CheY-like"/>
    <property type="match status" value="1"/>
</dbReference>
<dbReference type="InterPro" id="IPR050625">
    <property type="entry name" value="ParA/MinD_ATPase"/>
</dbReference>
<keyword evidence="2" id="KW-0067">ATP-binding</keyword>
<dbReference type="Gene3D" id="3.40.50.300">
    <property type="entry name" value="P-loop containing nucleotide triphosphate hydrolases"/>
    <property type="match status" value="1"/>
</dbReference>
<gene>
    <name evidence="5" type="ORF">SAMN03080610_01698</name>
</gene>
<name>A0A1G5NC18_AFIMA</name>
<dbReference type="GO" id="GO:0009898">
    <property type="term" value="C:cytoplasmic side of plasma membrane"/>
    <property type="evidence" value="ECO:0007669"/>
    <property type="project" value="TreeGrafter"/>
</dbReference>
<evidence type="ECO:0000313" key="6">
    <source>
        <dbReference type="Proteomes" id="UP000199347"/>
    </source>
</evidence>
<evidence type="ECO:0000256" key="3">
    <source>
        <dbReference type="SAM" id="MobiDB-lite"/>
    </source>
</evidence>
<keyword evidence="6" id="KW-1185">Reference proteome</keyword>
<dbReference type="Proteomes" id="UP000199347">
    <property type="component" value="Unassembled WGS sequence"/>
</dbReference>
<sequence>MSSNDFDDPFAEGMSEPETTEKADIKPVPRVTIQAFCDTPEVAATFDMACSDRRMARAHCKVHTGGLGAACEFYRSAPTPNLIVVESRLEKEDLLARLDELAEVCDAGTKVLVIGHSNDVATYRELIRRGVSEYLVAPIDVMAVIRAIADIYSDEGSAKLGQVFAFIGAKGGVGSSTVAHNLASTMASVFASDVILADLDLAFGTAGLDFNEDPPQGMADAVFGSDRLDEVLLDRLLTKCQEHLSLLAAPATLDKTYDFDEEAFDHVLDLVQSNVPMVVLDLPHLWTAWARKTLLAADEIIITATPDLANLRNTKNLVDFLKQARPNDAPPRLVLNKVGVPRQPEIKADDFAAALQLPTSAVIPFDPLLFGTAANNGQMIAEASAKSNVNEIFMDLAQVVTGRKETKHGRKSSLLLGPLLEKLKSKPKSKRAA</sequence>
<dbReference type="CDD" id="cd03111">
    <property type="entry name" value="CpaE-like"/>
    <property type="match status" value="1"/>
</dbReference>
<dbReference type="Gene3D" id="3.40.50.2300">
    <property type="match status" value="1"/>
</dbReference>
<reference evidence="5 6" key="1">
    <citation type="submission" date="2016-10" db="EMBL/GenBank/DDBJ databases">
        <authorList>
            <person name="de Groot N.N."/>
        </authorList>
    </citation>
    <scope>NUCLEOTIDE SEQUENCE [LARGE SCALE GENOMIC DNA]</scope>
    <source>
        <strain evidence="5 6">DSM 2698</strain>
    </source>
</reference>
<protein>
    <submittedName>
        <fullName evidence="5">Pilus assembly protein CpaE</fullName>
    </submittedName>
</protein>
<evidence type="ECO:0000313" key="5">
    <source>
        <dbReference type="EMBL" id="SCZ34478.1"/>
    </source>
</evidence>
<dbReference type="InterPro" id="IPR011006">
    <property type="entry name" value="CheY-like_superfamily"/>
</dbReference>
<feature type="domain" description="AAA" evidence="4">
    <location>
        <begin position="162"/>
        <end position="324"/>
    </location>
</feature>
<dbReference type="PANTHER" id="PTHR43384:SF6">
    <property type="entry name" value="SEPTUM SITE-DETERMINING PROTEIN MIND HOMOLOG, CHLOROPLASTIC"/>
    <property type="match status" value="1"/>
</dbReference>
<dbReference type="AlphaFoldDB" id="A0A1G5NC18"/>
<evidence type="ECO:0000256" key="2">
    <source>
        <dbReference type="ARBA" id="ARBA00022840"/>
    </source>
</evidence>